<keyword evidence="3" id="KW-1185">Reference proteome</keyword>
<organism evidence="2 3">
    <name type="scientific">Nitrosarchaeum koreense MY1</name>
    <dbReference type="NCBI Taxonomy" id="1001994"/>
    <lineage>
        <taxon>Archaea</taxon>
        <taxon>Nitrososphaerota</taxon>
        <taxon>Nitrososphaeria</taxon>
        <taxon>Nitrosopumilales</taxon>
        <taxon>Nitrosopumilaceae</taxon>
        <taxon>Nitrosarchaeum</taxon>
    </lineage>
</organism>
<evidence type="ECO:0000313" key="2">
    <source>
        <dbReference type="EMBL" id="EGP93872.1"/>
    </source>
</evidence>
<sequence length="181" mass="20736">MSNFEFLENLGIQIKENRLKLHDVEDSLSNVNVQLHEIPLKRSTESTFAKMIGVGYDDKLVELEKAKEQLERTKTDLRNIIDKDINTFISEVSSPNLIIPLDASPKIVDGKTVYKYRDNSKFQNVFDILCEMLGLSSPLVVKDVMLSPTEIVIAVKDEFEAKQKFINSLHEIQNTLLIKKR</sequence>
<gene>
    <name evidence="2" type="ORF">MY1_1112</name>
</gene>
<dbReference type="AlphaFoldDB" id="F9CX70"/>
<name>F9CX70_9ARCH</name>
<accession>F9CX70</accession>
<evidence type="ECO:0000256" key="1">
    <source>
        <dbReference type="SAM" id="Coils"/>
    </source>
</evidence>
<keyword evidence="1" id="KW-0175">Coiled coil</keyword>
<dbReference type="STRING" id="1001994.MY1_1112"/>
<dbReference type="Proteomes" id="UP000004440">
    <property type="component" value="Unassembled WGS sequence"/>
</dbReference>
<dbReference type="OrthoDB" id="8342at2157"/>
<protein>
    <submittedName>
        <fullName evidence="2">Uncharacterized protein</fullName>
    </submittedName>
</protein>
<proteinExistence type="predicted"/>
<dbReference type="EMBL" id="AFPU01000001">
    <property type="protein sequence ID" value="EGP93872.1"/>
    <property type="molecule type" value="Genomic_DNA"/>
</dbReference>
<feature type="coiled-coil region" evidence="1">
    <location>
        <begin position="56"/>
        <end position="83"/>
    </location>
</feature>
<evidence type="ECO:0000313" key="3">
    <source>
        <dbReference type="Proteomes" id="UP000004440"/>
    </source>
</evidence>
<comment type="caution">
    <text evidence="2">The sequence shown here is derived from an EMBL/GenBank/DDBJ whole genome shotgun (WGS) entry which is preliminary data.</text>
</comment>
<dbReference type="RefSeq" id="WP_007550731.1">
    <property type="nucleotide sequence ID" value="NZ_AFPU01000001.1"/>
</dbReference>
<reference evidence="2 3" key="1">
    <citation type="journal article" date="2011" name="J. Bacteriol.">
        <title>Genome Sequence of an Ammonia-Oxidizing Soil Archaeon, "Candidatus Nitrosoarchaeum koreensis" MY1.</title>
        <authorList>
            <person name="Kim B.K."/>
            <person name="Jung M.Y."/>
            <person name="Yu D.S."/>
            <person name="Park S.J."/>
            <person name="Oh T.K."/>
            <person name="Rhee S.K."/>
            <person name="Kim J.F."/>
        </authorList>
    </citation>
    <scope>NUCLEOTIDE SEQUENCE [LARGE SCALE GENOMIC DNA]</scope>
    <source>
        <strain evidence="2 3">MY1</strain>
    </source>
</reference>